<dbReference type="Pfam" id="PF05016">
    <property type="entry name" value="ParE_toxin"/>
    <property type="match status" value="1"/>
</dbReference>
<evidence type="ECO:0000313" key="2">
    <source>
        <dbReference type="EMBL" id="SEJ31508.1"/>
    </source>
</evidence>
<keyword evidence="3" id="KW-1185">Reference proteome</keyword>
<accession>A0A1H6XR02</accession>
<dbReference type="OrthoDB" id="362857at2"/>
<dbReference type="InterPro" id="IPR035093">
    <property type="entry name" value="RelE/ParE_toxin_dom_sf"/>
</dbReference>
<keyword evidence="1" id="KW-1277">Toxin-antitoxin system</keyword>
<organism evidence="2 3">
    <name type="scientific">Sharpea azabuensis</name>
    <dbReference type="NCBI Taxonomy" id="322505"/>
    <lineage>
        <taxon>Bacteria</taxon>
        <taxon>Bacillati</taxon>
        <taxon>Bacillota</taxon>
        <taxon>Erysipelotrichia</taxon>
        <taxon>Erysipelotrichales</taxon>
        <taxon>Coprobacillaceae</taxon>
        <taxon>Sharpea</taxon>
    </lineage>
</organism>
<protein>
    <submittedName>
        <fullName evidence="2">Plasmid stabilization system protein ParE</fullName>
    </submittedName>
</protein>
<dbReference type="Gene3D" id="3.30.2310.20">
    <property type="entry name" value="RelE-like"/>
    <property type="match status" value="1"/>
</dbReference>
<evidence type="ECO:0000313" key="3">
    <source>
        <dbReference type="Proteomes" id="UP000183028"/>
    </source>
</evidence>
<reference evidence="3" key="1">
    <citation type="submission" date="2016-10" db="EMBL/GenBank/DDBJ databases">
        <authorList>
            <person name="Varghese N."/>
        </authorList>
    </citation>
    <scope>NUCLEOTIDE SEQUENCE [LARGE SCALE GENOMIC DNA]</scope>
    <source>
        <strain evidence="3">DSM 20406</strain>
    </source>
</reference>
<dbReference type="RefSeq" id="WP_074732872.1">
    <property type="nucleotide sequence ID" value="NZ_CACWHD010000005.1"/>
</dbReference>
<name>A0A1H6XR02_9FIRM</name>
<evidence type="ECO:0000256" key="1">
    <source>
        <dbReference type="ARBA" id="ARBA00022649"/>
    </source>
</evidence>
<dbReference type="AlphaFoldDB" id="A0A1H6XR02"/>
<dbReference type="EMBL" id="FNYK01000104">
    <property type="protein sequence ID" value="SEJ31508.1"/>
    <property type="molecule type" value="Genomic_DNA"/>
</dbReference>
<dbReference type="InterPro" id="IPR007712">
    <property type="entry name" value="RelE/ParE_toxin"/>
</dbReference>
<sequence length="100" mass="11682">MEIIYNKAAIDDLVALDSYISYQYHDINIGKRLLKKITATISLLEKNPNLGPKISDRFKIQSSFHYLIVAKQIVFYDIKDNTIEIIRILDSRQDYISILF</sequence>
<gene>
    <name evidence="2" type="ORF">SAMN04487834_11045</name>
</gene>
<proteinExistence type="predicted"/>
<dbReference type="Proteomes" id="UP000183028">
    <property type="component" value="Unassembled WGS sequence"/>
</dbReference>